<evidence type="ECO:0000256" key="2">
    <source>
        <dbReference type="PIRNR" id="PIRNR038934"/>
    </source>
</evidence>
<accession>A0A947D7E7</accession>
<dbReference type="CDD" id="cd02965">
    <property type="entry name" value="HyaE"/>
    <property type="match status" value="1"/>
</dbReference>
<dbReference type="RefSeq" id="WP_261970852.1">
    <property type="nucleotide sequence ID" value="NZ_JAHHZF010000013.1"/>
</dbReference>
<dbReference type="Proteomes" id="UP000766595">
    <property type="component" value="Unassembled WGS sequence"/>
</dbReference>
<evidence type="ECO:0000313" key="4">
    <source>
        <dbReference type="Proteomes" id="UP000766595"/>
    </source>
</evidence>
<dbReference type="SUPFAM" id="SSF52833">
    <property type="entry name" value="Thioredoxin-like"/>
    <property type="match status" value="1"/>
</dbReference>
<dbReference type="EMBL" id="JAHHZF010000013">
    <property type="protein sequence ID" value="MBT9292336.1"/>
    <property type="molecule type" value="Genomic_DNA"/>
</dbReference>
<dbReference type="AlphaFoldDB" id="A0A947D7E7"/>
<sequence length="148" mass="15544">MPPLIAALATRHGIPTIDAASVDAFLAPAAGESPHALLFFTGDPEARGEAVDVAVILPELIAAFPGRLRAARVERAAETALMARFNVRLLPSLALVRGGEPLAVMPRVMDWVDYLAAIDPKLSPDAPVMAAPAGPRVEITHSSRRSPA</sequence>
<name>A0A947D7E7_9HYPH</name>
<evidence type="ECO:0000256" key="1">
    <source>
        <dbReference type="ARBA" id="ARBA00009004"/>
    </source>
</evidence>
<comment type="similarity">
    <text evidence="1 2">Belongs to the HupG/HyaE family.</text>
</comment>
<dbReference type="Gene3D" id="3.40.30.10">
    <property type="entry name" value="Glutaredoxin"/>
    <property type="match status" value="1"/>
</dbReference>
<comment type="caution">
    <text evidence="3">The sequence shown here is derived from an EMBL/GenBank/DDBJ whole genome shotgun (WGS) entry which is preliminary data.</text>
</comment>
<keyword evidence="4" id="KW-1185">Reference proteome</keyword>
<evidence type="ECO:0000313" key="3">
    <source>
        <dbReference type="EMBL" id="MBT9292336.1"/>
    </source>
</evidence>
<reference evidence="3 4" key="1">
    <citation type="submission" date="2021-06" db="EMBL/GenBank/DDBJ databases">
        <authorList>
            <person name="Grouzdev D.S."/>
            <person name="Koziaeva V."/>
        </authorList>
    </citation>
    <scope>NUCLEOTIDE SEQUENCE [LARGE SCALE GENOMIC DNA]</scope>
    <source>
        <strain evidence="3 4">22</strain>
    </source>
</reference>
<proteinExistence type="inferred from homology"/>
<dbReference type="Pfam" id="PF07449">
    <property type="entry name" value="HyaE"/>
    <property type="match status" value="1"/>
</dbReference>
<dbReference type="InterPro" id="IPR010893">
    <property type="entry name" value="NiFe-hyd_mat_HyaE"/>
</dbReference>
<protein>
    <recommendedName>
        <fullName evidence="2">Hydrogenase expression/formation protein</fullName>
    </recommendedName>
</protein>
<dbReference type="InterPro" id="IPR036249">
    <property type="entry name" value="Thioredoxin-like_sf"/>
</dbReference>
<gene>
    <name evidence="3" type="ORF">KL771_22935</name>
</gene>
<dbReference type="PIRSF" id="PIRSF038934">
    <property type="entry name" value="HyaE_HupG"/>
    <property type="match status" value="1"/>
</dbReference>
<organism evidence="3 4">
    <name type="scientific">Prosthecodimorpha staleyi</name>
    <dbReference type="NCBI Taxonomy" id="2840188"/>
    <lineage>
        <taxon>Bacteria</taxon>
        <taxon>Pseudomonadati</taxon>
        <taxon>Pseudomonadota</taxon>
        <taxon>Alphaproteobacteria</taxon>
        <taxon>Hyphomicrobiales</taxon>
        <taxon>Ancalomicrobiaceae</taxon>
        <taxon>Prosthecodimorpha</taxon>
    </lineage>
</organism>